<proteinExistence type="predicted"/>
<sequence length="359" mass="39541">MSSSSSTSHRLKRKADAMEDESLKQPRCIDVHSEGKVLVRIGKGDAARTIRVSGPLISHAAPSFGPLSSAPVEGGDRVITVENGSPEVYLDFFNIIHYKHANVGKLTGQRLGQLAELASNSWLFPVIHEITNASNDPTGMKSVIYTLKQHQVTFEELLDIAVLCEMDELFWRTSKVAVAEAPKPLNPRSSSVYYVQRSKLYGEINMARERAIVKFLFDVFEWIGERHPITPNGEYATEALTNYGKLHYLLRAEGIIAHKISNYEGSLGQAIGVLSRIIDPAKAKANSQDALSAGNGTIVDRQKGSGECLGRDIKGDLLRLIESHSQRLRGLALSVVGSEDFLSLDVGWWRDEAEISDID</sequence>
<accession>A0A1C1CET6</accession>
<dbReference type="VEuPathDB" id="FungiDB:CLCR_02490"/>
<gene>
    <name evidence="2" type="ORF">CLCR_02490</name>
</gene>
<protein>
    <recommendedName>
        <fullName evidence="4">BTB domain-containing protein</fullName>
    </recommendedName>
</protein>
<comment type="caution">
    <text evidence="2">The sequence shown here is derived from an EMBL/GenBank/DDBJ whole genome shotgun (WGS) entry which is preliminary data.</text>
</comment>
<evidence type="ECO:0000313" key="2">
    <source>
        <dbReference type="EMBL" id="OCT46966.1"/>
    </source>
</evidence>
<dbReference type="Proteomes" id="UP000094526">
    <property type="component" value="Unassembled WGS sequence"/>
</dbReference>
<keyword evidence="3" id="KW-1185">Reference proteome</keyword>
<reference evidence="3" key="1">
    <citation type="submission" date="2015-07" db="EMBL/GenBank/DDBJ databases">
        <authorList>
            <person name="Teixeira M.M."/>
            <person name="Souza R.C."/>
            <person name="Almeida L.G."/>
            <person name="Vicente V.A."/>
            <person name="de Hoog S."/>
            <person name="Bocca A.L."/>
            <person name="de Almeida S.R."/>
            <person name="Vasconcelos A.T."/>
            <person name="Felipe M.S."/>
        </authorList>
    </citation>
    <scope>NUCLEOTIDE SEQUENCE [LARGE SCALE GENOMIC DNA]</scope>
    <source>
        <strain evidence="3">KSF</strain>
    </source>
</reference>
<evidence type="ECO:0008006" key="4">
    <source>
        <dbReference type="Google" id="ProtNLM"/>
    </source>
</evidence>
<evidence type="ECO:0000313" key="3">
    <source>
        <dbReference type="Proteomes" id="UP000094526"/>
    </source>
</evidence>
<dbReference type="EMBL" id="LGRB01000014">
    <property type="protein sequence ID" value="OCT46966.1"/>
    <property type="molecule type" value="Genomic_DNA"/>
</dbReference>
<dbReference type="AlphaFoldDB" id="A0A1C1CET6"/>
<feature type="compositionally biased region" description="Basic and acidic residues" evidence="1">
    <location>
        <begin position="14"/>
        <end position="25"/>
    </location>
</feature>
<organism evidence="2 3">
    <name type="scientific">Cladophialophora carrionii</name>
    <dbReference type="NCBI Taxonomy" id="86049"/>
    <lineage>
        <taxon>Eukaryota</taxon>
        <taxon>Fungi</taxon>
        <taxon>Dikarya</taxon>
        <taxon>Ascomycota</taxon>
        <taxon>Pezizomycotina</taxon>
        <taxon>Eurotiomycetes</taxon>
        <taxon>Chaetothyriomycetidae</taxon>
        <taxon>Chaetothyriales</taxon>
        <taxon>Herpotrichiellaceae</taxon>
        <taxon>Cladophialophora</taxon>
    </lineage>
</organism>
<feature type="region of interest" description="Disordered" evidence="1">
    <location>
        <begin position="1"/>
        <end position="25"/>
    </location>
</feature>
<dbReference type="STRING" id="86049.A0A1C1CET6"/>
<dbReference type="VEuPathDB" id="FungiDB:G647_02453"/>
<evidence type="ECO:0000256" key="1">
    <source>
        <dbReference type="SAM" id="MobiDB-lite"/>
    </source>
</evidence>
<name>A0A1C1CET6_9EURO</name>
<dbReference type="OrthoDB" id="10447006at2759"/>